<organism evidence="6 7">
    <name type="scientific">Profundibacterium mesophilum KAUST100406-0324</name>
    <dbReference type="NCBI Taxonomy" id="1037889"/>
    <lineage>
        <taxon>Bacteria</taxon>
        <taxon>Pseudomonadati</taxon>
        <taxon>Pseudomonadota</taxon>
        <taxon>Alphaproteobacteria</taxon>
        <taxon>Rhodobacterales</taxon>
        <taxon>Roseobacteraceae</taxon>
        <taxon>Profundibacterium</taxon>
    </lineage>
</organism>
<dbReference type="GO" id="GO:0005886">
    <property type="term" value="C:plasma membrane"/>
    <property type="evidence" value="ECO:0007669"/>
    <property type="project" value="UniProtKB-SubCell"/>
</dbReference>
<protein>
    <recommendedName>
        <fullName evidence="5">UPF0391 membrane protein PMES_00713</fullName>
    </recommendedName>
</protein>
<dbReference type="AlphaFoldDB" id="A0A921NX13"/>
<reference evidence="6" key="1">
    <citation type="submission" date="2013-03" db="EMBL/GenBank/DDBJ databases">
        <title>Genome Sequence of the Profundibacterium mesophilum strain KAUST100406-0324T from Red Sea, a novel genus in the family Rhodobacteraceae.</title>
        <authorList>
            <person name="Essack M."/>
            <person name="Alam I."/>
            <person name="Lafi F."/>
            <person name="Alawi W."/>
            <person name="Kamanu F."/>
            <person name="Al-Suwailem A."/>
            <person name="Lee O.O."/>
            <person name="Xu Y."/>
            <person name="Bajic V."/>
            <person name="Qian P.-Y."/>
            <person name="Archer J."/>
        </authorList>
    </citation>
    <scope>NUCLEOTIDE SEQUENCE</scope>
    <source>
        <strain evidence="6">KAUST100406-0324</strain>
    </source>
</reference>
<evidence type="ECO:0000313" key="6">
    <source>
        <dbReference type="EMBL" id="KAF0676916.1"/>
    </source>
</evidence>
<dbReference type="InterPro" id="IPR009760">
    <property type="entry name" value="DUF1328"/>
</dbReference>
<dbReference type="Proteomes" id="UP000698242">
    <property type="component" value="Unassembled WGS sequence"/>
</dbReference>
<dbReference type="HAMAP" id="MF_01361">
    <property type="entry name" value="UPF0391"/>
    <property type="match status" value="1"/>
</dbReference>
<dbReference type="RefSeq" id="WP_159964134.1">
    <property type="nucleotide sequence ID" value="NZ_APKE01000010.1"/>
</dbReference>
<keyword evidence="1 5" id="KW-1003">Cell membrane</keyword>
<dbReference type="PIRSF" id="PIRSF036466">
    <property type="entry name" value="UCP036466"/>
    <property type="match status" value="1"/>
</dbReference>
<keyword evidence="7" id="KW-1185">Reference proteome</keyword>
<evidence type="ECO:0000256" key="5">
    <source>
        <dbReference type="HAMAP-Rule" id="MF_01361"/>
    </source>
</evidence>
<accession>A0A921NX13</accession>
<dbReference type="EMBL" id="APKE01000010">
    <property type="protein sequence ID" value="KAF0676916.1"/>
    <property type="molecule type" value="Genomic_DNA"/>
</dbReference>
<evidence type="ECO:0000256" key="3">
    <source>
        <dbReference type="ARBA" id="ARBA00022989"/>
    </source>
</evidence>
<keyword evidence="4 5" id="KW-0472">Membrane</keyword>
<proteinExistence type="inferred from homology"/>
<evidence type="ECO:0000313" key="7">
    <source>
        <dbReference type="Proteomes" id="UP000698242"/>
    </source>
</evidence>
<comment type="subcellular location">
    <subcellularLocation>
        <location evidence="5">Cell membrane</location>
        <topology evidence="5">Single-pass membrane protein</topology>
    </subcellularLocation>
</comment>
<evidence type="ECO:0000256" key="1">
    <source>
        <dbReference type="ARBA" id="ARBA00022475"/>
    </source>
</evidence>
<evidence type="ECO:0000256" key="2">
    <source>
        <dbReference type="ARBA" id="ARBA00022692"/>
    </source>
</evidence>
<comment type="caution">
    <text evidence="6">The sequence shown here is derived from an EMBL/GenBank/DDBJ whole genome shotgun (WGS) entry which is preliminary data.</text>
</comment>
<dbReference type="Pfam" id="PF07043">
    <property type="entry name" value="DUF1328"/>
    <property type="match status" value="1"/>
</dbReference>
<name>A0A921NX13_9RHOB</name>
<keyword evidence="2 5" id="KW-0812">Transmembrane</keyword>
<evidence type="ECO:0000256" key="4">
    <source>
        <dbReference type="ARBA" id="ARBA00023136"/>
    </source>
</evidence>
<keyword evidence="3 5" id="KW-1133">Transmembrane helix</keyword>
<comment type="similarity">
    <text evidence="5">Belongs to the UPF0391 family.</text>
</comment>
<feature type="transmembrane region" description="Helical" evidence="5">
    <location>
        <begin position="35"/>
        <end position="52"/>
    </location>
</feature>
<sequence>MLKLILLLLVVAAIAALLGFGRVSGAALTGAKILVGIALAFFALVLLGIVALT</sequence>
<gene>
    <name evidence="6" type="ORF">PMES_00713</name>
</gene>